<evidence type="ECO:0000313" key="2">
    <source>
        <dbReference type="EMBL" id="MPC12387.1"/>
    </source>
</evidence>
<dbReference type="AlphaFoldDB" id="A0A5B7CRF1"/>
<protein>
    <submittedName>
        <fullName evidence="2">Uncharacterized protein</fullName>
    </submittedName>
</protein>
<evidence type="ECO:0000256" key="1">
    <source>
        <dbReference type="SAM" id="MobiDB-lite"/>
    </source>
</evidence>
<dbReference type="EMBL" id="VSRR010000214">
    <property type="protein sequence ID" value="MPC12387.1"/>
    <property type="molecule type" value="Genomic_DNA"/>
</dbReference>
<gene>
    <name evidence="2" type="ORF">E2C01_005077</name>
</gene>
<reference evidence="2 3" key="1">
    <citation type="submission" date="2019-05" db="EMBL/GenBank/DDBJ databases">
        <title>Another draft genome of Portunus trituberculatus and its Hox gene families provides insights of decapod evolution.</title>
        <authorList>
            <person name="Jeong J.-H."/>
            <person name="Song I."/>
            <person name="Kim S."/>
            <person name="Choi T."/>
            <person name="Kim D."/>
            <person name="Ryu S."/>
            <person name="Kim W."/>
        </authorList>
    </citation>
    <scope>NUCLEOTIDE SEQUENCE [LARGE SCALE GENOMIC DNA]</scope>
    <source>
        <tissue evidence="2">Muscle</tissue>
    </source>
</reference>
<proteinExistence type="predicted"/>
<feature type="compositionally biased region" description="Basic and acidic residues" evidence="1">
    <location>
        <begin position="23"/>
        <end position="43"/>
    </location>
</feature>
<accession>A0A5B7CRF1</accession>
<evidence type="ECO:0000313" key="3">
    <source>
        <dbReference type="Proteomes" id="UP000324222"/>
    </source>
</evidence>
<sequence>MKGVETCPLKGDWKGEAKRRKGRESQREKCEEKTRGGRDEGPGGERMACQRRICRVVRQLEGARA</sequence>
<organism evidence="2 3">
    <name type="scientific">Portunus trituberculatus</name>
    <name type="common">Swimming crab</name>
    <name type="synonym">Neptunus trituberculatus</name>
    <dbReference type="NCBI Taxonomy" id="210409"/>
    <lineage>
        <taxon>Eukaryota</taxon>
        <taxon>Metazoa</taxon>
        <taxon>Ecdysozoa</taxon>
        <taxon>Arthropoda</taxon>
        <taxon>Crustacea</taxon>
        <taxon>Multicrustacea</taxon>
        <taxon>Malacostraca</taxon>
        <taxon>Eumalacostraca</taxon>
        <taxon>Eucarida</taxon>
        <taxon>Decapoda</taxon>
        <taxon>Pleocyemata</taxon>
        <taxon>Brachyura</taxon>
        <taxon>Eubrachyura</taxon>
        <taxon>Portunoidea</taxon>
        <taxon>Portunidae</taxon>
        <taxon>Portuninae</taxon>
        <taxon>Portunus</taxon>
    </lineage>
</organism>
<name>A0A5B7CRF1_PORTR</name>
<dbReference type="Proteomes" id="UP000324222">
    <property type="component" value="Unassembled WGS sequence"/>
</dbReference>
<feature type="region of interest" description="Disordered" evidence="1">
    <location>
        <begin position="1"/>
        <end position="45"/>
    </location>
</feature>
<comment type="caution">
    <text evidence="2">The sequence shown here is derived from an EMBL/GenBank/DDBJ whole genome shotgun (WGS) entry which is preliminary data.</text>
</comment>
<keyword evidence="3" id="KW-1185">Reference proteome</keyword>